<gene>
    <name evidence="2" type="ORF">MICPUN_55914</name>
</gene>
<reference evidence="2 3" key="1">
    <citation type="journal article" date="2009" name="Science">
        <title>Green evolution and dynamic adaptations revealed by genomes of the marine picoeukaryotes Micromonas.</title>
        <authorList>
            <person name="Worden A.Z."/>
            <person name="Lee J.H."/>
            <person name="Mock T."/>
            <person name="Rouze P."/>
            <person name="Simmons M.P."/>
            <person name="Aerts A.L."/>
            <person name="Allen A.E."/>
            <person name="Cuvelier M.L."/>
            <person name="Derelle E."/>
            <person name="Everett M.V."/>
            <person name="Foulon E."/>
            <person name="Grimwood J."/>
            <person name="Gundlach H."/>
            <person name="Henrissat B."/>
            <person name="Napoli C."/>
            <person name="McDonald S.M."/>
            <person name="Parker M.S."/>
            <person name="Rombauts S."/>
            <person name="Salamov A."/>
            <person name="Von Dassow P."/>
            <person name="Badger J.H."/>
            <person name="Coutinho P.M."/>
            <person name="Demir E."/>
            <person name="Dubchak I."/>
            <person name="Gentemann C."/>
            <person name="Eikrem W."/>
            <person name="Gready J.E."/>
            <person name="John U."/>
            <person name="Lanier W."/>
            <person name="Lindquist E.A."/>
            <person name="Lucas S."/>
            <person name="Mayer K.F."/>
            <person name="Moreau H."/>
            <person name="Not F."/>
            <person name="Otillar R."/>
            <person name="Panaud O."/>
            <person name="Pangilinan J."/>
            <person name="Paulsen I."/>
            <person name="Piegu B."/>
            <person name="Poliakov A."/>
            <person name="Robbens S."/>
            <person name="Schmutz J."/>
            <person name="Toulza E."/>
            <person name="Wyss T."/>
            <person name="Zelensky A."/>
            <person name="Zhou K."/>
            <person name="Armbrust E.V."/>
            <person name="Bhattacharya D."/>
            <person name="Goodenough U.W."/>
            <person name="Van de Peer Y."/>
            <person name="Grigoriev I.V."/>
        </authorList>
    </citation>
    <scope>NUCLEOTIDE SEQUENCE [LARGE SCALE GENOMIC DNA]</scope>
    <source>
        <strain evidence="3">RCC299 / NOUM17</strain>
    </source>
</reference>
<protein>
    <submittedName>
        <fullName evidence="2">Uncharacterized protein</fullName>
    </submittedName>
</protein>
<evidence type="ECO:0000313" key="3">
    <source>
        <dbReference type="Proteomes" id="UP000002009"/>
    </source>
</evidence>
<keyword evidence="3" id="KW-1185">Reference proteome</keyword>
<name>C1DYK0_MICCC</name>
<proteinExistence type="predicted"/>
<evidence type="ECO:0000313" key="2">
    <source>
        <dbReference type="EMBL" id="ACO61442.1"/>
    </source>
</evidence>
<dbReference type="KEGG" id="mis:MICPUN_55914"/>
<dbReference type="InParanoid" id="C1DYK0"/>
<dbReference type="GeneID" id="8241375"/>
<evidence type="ECO:0000256" key="1">
    <source>
        <dbReference type="SAM" id="MobiDB-lite"/>
    </source>
</evidence>
<dbReference type="RefSeq" id="XP_002500184.1">
    <property type="nucleotide sequence ID" value="XM_002500138.1"/>
</dbReference>
<organism evidence="2 3">
    <name type="scientific">Micromonas commoda (strain RCC299 / NOUM17 / CCMP2709)</name>
    <name type="common">Picoplanktonic green alga</name>
    <dbReference type="NCBI Taxonomy" id="296587"/>
    <lineage>
        <taxon>Eukaryota</taxon>
        <taxon>Viridiplantae</taxon>
        <taxon>Chlorophyta</taxon>
        <taxon>Mamiellophyceae</taxon>
        <taxon>Mamiellales</taxon>
        <taxon>Mamiellaceae</taxon>
        <taxon>Micromonas</taxon>
    </lineage>
</organism>
<dbReference type="EMBL" id="CP001323">
    <property type="protein sequence ID" value="ACO61442.1"/>
    <property type="molecule type" value="Genomic_DNA"/>
</dbReference>
<feature type="region of interest" description="Disordered" evidence="1">
    <location>
        <begin position="1"/>
        <end position="152"/>
    </location>
</feature>
<accession>C1DYK0</accession>
<sequence length="179" mass="19120">MYDPPASPGRFRYPAPLDEDADDEPPTTPGGDSLFTTTANPLTKPPLKAFAGSWAQDAPRSPLKRAKVGSDDAATPTKLTKSPARRRVLSDLYGRLTVATEREPSGEDVASTEQGTDATGETGGERGSQRRACAPLRVACRPPRRSEDRPKVIQLLTPVSAARLAEDFAGLPSPLSVPW</sequence>
<dbReference type="Proteomes" id="UP000002009">
    <property type="component" value="Chromosome 2"/>
</dbReference>
<dbReference type="AlphaFoldDB" id="C1DYK0"/>